<evidence type="ECO:0000313" key="1">
    <source>
        <dbReference type="EMBL" id="KAK3080132.1"/>
    </source>
</evidence>
<comment type="caution">
    <text evidence="1">The sequence shown here is derived from an EMBL/GenBank/DDBJ whole genome shotgun (WGS) entry which is preliminary data.</text>
</comment>
<accession>A0ACC3DUE5</accession>
<protein>
    <submittedName>
        <fullName evidence="1">Uncharacterized protein</fullName>
    </submittedName>
</protein>
<reference evidence="1" key="1">
    <citation type="submission" date="2024-09" db="EMBL/GenBank/DDBJ databases">
        <title>Black Yeasts Isolated from many extreme environments.</title>
        <authorList>
            <person name="Coleine C."/>
            <person name="Stajich J.E."/>
            <person name="Selbmann L."/>
        </authorList>
    </citation>
    <scope>NUCLEOTIDE SEQUENCE</scope>
    <source>
        <strain evidence="1">CCFEE 5737</strain>
    </source>
</reference>
<evidence type="ECO:0000313" key="2">
    <source>
        <dbReference type="Proteomes" id="UP001186974"/>
    </source>
</evidence>
<proteinExistence type="predicted"/>
<feature type="non-terminal residue" evidence="1">
    <location>
        <position position="288"/>
    </location>
</feature>
<keyword evidence="2" id="KW-1185">Reference proteome</keyword>
<dbReference type="Proteomes" id="UP001186974">
    <property type="component" value="Unassembled WGS sequence"/>
</dbReference>
<sequence>MLWWRRIEPAIVQAVSTELDTEDYVVMEDDEDDSAGFDNDGGGRGKWSKSKVSEEVLVVVLLCSDEIEMKVLKVGQAEHSVCFQRTLVALQIEEAERSKRETEKAGHSKRAKKNRERHERRQSEERRTTKIRTFNESRAEAVTEGVGEKMDVDPPEARGYRQVLDGGTGFLKVGYAGQNFPEHQYPSIVGRPILRSEERDGDIVVKDIMCGDEAAAARSMLQITYPMENGIVKRWDDMQQLWDFTFFEKMRVDPTGRKILLTEPPMNPLKNREQMCQVMFERYNFGGV</sequence>
<gene>
    <name evidence="1" type="ORF">LTS18_003035</name>
</gene>
<organism evidence="1 2">
    <name type="scientific">Coniosporium uncinatum</name>
    <dbReference type="NCBI Taxonomy" id="93489"/>
    <lineage>
        <taxon>Eukaryota</taxon>
        <taxon>Fungi</taxon>
        <taxon>Dikarya</taxon>
        <taxon>Ascomycota</taxon>
        <taxon>Pezizomycotina</taxon>
        <taxon>Dothideomycetes</taxon>
        <taxon>Dothideomycetes incertae sedis</taxon>
        <taxon>Coniosporium</taxon>
    </lineage>
</organism>
<name>A0ACC3DUE5_9PEZI</name>
<dbReference type="EMBL" id="JAWDJW010000723">
    <property type="protein sequence ID" value="KAK3080132.1"/>
    <property type="molecule type" value="Genomic_DNA"/>
</dbReference>